<dbReference type="GO" id="GO:0032259">
    <property type="term" value="P:methylation"/>
    <property type="evidence" value="ECO:0007669"/>
    <property type="project" value="UniProtKB-KW"/>
</dbReference>
<keyword evidence="2" id="KW-0808">Transferase</keyword>
<name>A0A2H0WY63_9BACT</name>
<accession>A0A2H0WY63</accession>
<evidence type="ECO:0000313" key="6">
    <source>
        <dbReference type="EMBL" id="PIS17531.1"/>
    </source>
</evidence>
<dbReference type="GO" id="GO:0016279">
    <property type="term" value="F:protein-lysine N-methyltransferase activity"/>
    <property type="evidence" value="ECO:0007669"/>
    <property type="project" value="InterPro"/>
</dbReference>
<evidence type="ECO:0000256" key="1">
    <source>
        <dbReference type="ARBA" id="ARBA00022603"/>
    </source>
</evidence>
<dbReference type="InterPro" id="IPR029063">
    <property type="entry name" value="SAM-dependent_MTases_sf"/>
</dbReference>
<evidence type="ECO:0000313" key="7">
    <source>
        <dbReference type="Proteomes" id="UP000229675"/>
    </source>
</evidence>
<dbReference type="CDD" id="cd02440">
    <property type="entry name" value="AdoMet_MTases"/>
    <property type="match status" value="1"/>
</dbReference>
<reference evidence="7" key="1">
    <citation type="submission" date="2017-09" db="EMBL/GenBank/DDBJ databases">
        <title>Depth-based differentiation of microbial function through sediment-hosted aquifers and enrichment of novel symbionts in the deep terrestrial subsurface.</title>
        <authorList>
            <person name="Probst A.J."/>
            <person name="Ladd B."/>
            <person name="Jarett J.K."/>
            <person name="Geller-Mcgrath D.E."/>
            <person name="Sieber C.M.K."/>
            <person name="Emerson J.B."/>
            <person name="Anantharaman K."/>
            <person name="Thomas B.C."/>
            <person name="Malmstrom R."/>
            <person name="Stieglmeier M."/>
            <person name="Klingl A."/>
            <person name="Woyke T."/>
            <person name="Ryan C.M."/>
            <person name="Banfield J.F."/>
        </authorList>
    </citation>
    <scope>NUCLEOTIDE SEQUENCE [LARGE SCALE GENOMIC DNA]</scope>
</reference>
<keyword evidence="4" id="KW-1133">Transmembrane helix</keyword>
<keyword evidence="1" id="KW-0489">Methyltransferase</keyword>
<proteinExistence type="predicted"/>
<comment type="caution">
    <text evidence="6">The sequence shown here is derived from an EMBL/GenBank/DDBJ whole genome shotgun (WGS) entry which is preliminary data.</text>
</comment>
<gene>
    <name evidence="6" type="ORF">COT59_00170</name>
</gene>
<dbReference type="EMBL" id="PEZD01000005">
    <property type="protein sequence ID" value="PIS17531.1"/>
    <property type="molecule type" value="Genomic_DNA"/>
</dbReference>
<dbReference type="SUPFAM" id="SSF53335">
    <property type="entry name" value="S-adenosyl-L-methionine-dependent methyltransferases"/>
    <property type="match status" value="1"/>
</dbReference>
<keyword evidence="4" id="KW-0812">Transmembrane</keyword>
<protein>
    <recommendedName>
        <fullName evidence="5">Methyltransferase domain-containing protein</fullName>
    </recommendedName>
</protein>
<dbReference type="Proteomes" id="UP000229675">
    <property type="component" value="Unassembled WGS sequence"/>
</dbReference>
<dbReference type="InterPro" id="IPR025714">
    <property type="entry name" value="Methyltranfer_dom"/>
</dbReference>
<dbReference type="Gene3D" id="3.40.50.150">
    <property type="entry name" value="Vaccinia Virus protein VP39"/>
    <property type="match status" value="1"/>
</dbReference>
<dbReference type="InterPro" id="IPR026170">
    <property type="entry name" value="FAM173A/B"/>
</dbReference>
<dbReference type="Pfam" id="PF13847">
    <property type="entry name" value="Methyltransf_31"/>
    <property type="match status" value="1"/>
</dbReference>
<dbReference type="PANTHER" id="PTHR13610">
    <property type="entry name" value="METHYLTRANSFERASE DOMAIN-CONTAINING PROTEIN"/>
    <property type="match status" value="1"/>
</dbReference>
<evidence type="ECO:0000259" key="5">
    <source>
        <dbReference type="Pfam" id="PF13847"/>
    </source>
</evidence>
<feature type="transmembrane region" description="Helical" evidence="4">
    <location>
        <begin position="6"/>
        <end position="38"/>
    </location>
</feature>
<dbReference type="AlphaFoldDB" id="A0A2H0WY63"/>
<evidence type="ECO:0000256" key="2">
    <source>
        <dbReference type="ARBA" id="ARBA00022679"/>
    </source>
</evidence>
<keyword evidence="3" id="KW-0949">S-adenosyl-L-methionine</keyword>
<feature type="domain" description="Methyltransferase" evidence="5">
    <location>
        <begin position="55"/>
        <end position="164"/>
    </location>
</feature>
<evidence type="ECO:0000256" key="4">
    <source>
        <dbReference type="SAM" id="Phobius"/>
    </source>
</evidence>
<evidence type="ECO:0000256" key="3">
    <source>
        <dbReference type="ARBA" id="ARBA00022691"/>
    </source>
</evidence>
<sequence>MNLVIIIFFYFFSILLFSFIFLFLIFTIPFIFWGASYVSSKEDKIKKMIELAAIQSGEKAADLGAGDGRLVIALAKKGIETHGYEINPILVWQARRNVNKAKLKGKAFIHWKNFWNEDLSIFDIITVYGIGYIMKKLERKLRKELKNNARIVSNGFCFPTWPQIKKEGSVYLYKKTDRL</sequence>
<keyword evidence="4" id="KW-0472">Membrane</keyword>
<organism evidence="6 7">
    <name type="scientific">Candidatus Nealsonbacteria bacterium CG09_land_8_20_14_0_10_42_14</name>
    <dbReference type="NCBI Taxonomy" id="1974707"/>
    <lineage>
        <taxon>Bacteria</taxon>
        <taxon>Candidatus Nealsoniibacteriota</taxon>
    </lineage>
</organism>
<dbReference type="PANTHER" id="PTHR13610:SF9">
    <property type="entry name" value="FI06469P"/>
    <property type="match status" value="1"/>
</dbReference>